<dbReference type="SUPFAM" id="SSF53098">
    <property type="entry name" value="Ribonuclease H-like"/>
    <property type="match status" value="1"/>
</dbReference>
<feature type="domain" description="Tc1-like transposase DDE" evidence="1">
    <location>
        <begin position="20"/>
        <end position="165"/>
    </location>
</feature>
<dbReference type="GO" id="GO:0003676">
    <property type="term" value="F:nucleic acid binding"/>
    <property type="evidence" value="ECO:0007669"/>
    <property type="project" value="InterPro"/>
</dbReference>
<organism evidence="2 3">
    <name type="scientific">Paenibacillus larvae subsp. pulvifaciens</name>
    <dbReference type="NCBI Taxonomy" id="1477"/>
    <lineage>
        <taxon>Bacteria</taxon>
        <taxon>Bacillati</taxon>
        <taxon>Bacillota</taxon>
        <taxon>Bacilli</taxon>
        <taxon>Bacillales</taxon>
        <taxon>Paenibacillaceae</taxon>
        <taxon>Paenibacillus</taxon>
    </lineage>
</organism>
<gene>
    <name evidence="2" type="ORF">B7C51_07735</name>
</gene>
<protein>
    <recommendedName>
        <fullName evidence="1">Tc1-like transposase DDE domain-containing protein</fullName>
    </recommendedName>
</protein>
<dbReference type="AlphaFoldDB" id="A0A1V0URN7"/>
<dbReference type="InterPro" id="IPR036397">
    <property type="entry name" value="RNaseH_sf"/>
</dbReference>
<dbReference type="Proteomes" id="UP000192727">
    <property type="component" value="Chromosome"/>
</dbReference>
<dbReference type="Pfam" id="PF13358">
    <property type="entry name" value="DDE_3"/>
    <property type="match status" value="1"/>
</dbReference>
<dbReference type="NCBIfam" id="NF033545">
    <property type="entry name" value="transpos_IS630"/>
    <property type="match status" value="1"/>
</dbReference>
<reference evidence="2 3" key="1">
    <citation type="submission" date="2017-03" db="EMBL/GenBank/DDBJ databases">
        <title>Paenibacillus larvae genome sequencing.</title>
        <authorList>
            <person name="Dingman D.W."/>
        </authorList>
    </citation>
    <scope>NUCLEOTIDE SEQUENCE [LARGE SCALE GENOMIC DNA]</scope>
    <source>
        <strain evidence="2 3">SAG 10367</strain>
    </source>
</reference>
<evidence type="ECO:0000259" key="1">
    <source>
        <dbReference type="Pfam" id="PF13358"/>
    </source>
</evidence>
<dbReference type="EMBL" id="CP020557">
    <property type="protein sequence ID" value="ARF67746.1"/>
    <property type="molecule type" value="Genomic_DNA"/>
</dbReference>
<accession>A0A1V0URN7</accession>
<evidence type="ECO:0000313" key="3">
    <source>
        <dbReference type="Proteomes" id="UP000192727"/>
    </source>
</evidence>
<evidence type="ECO:0000313" key="2">
    <source>
        <dbReference type="EMBL" id="ARF67746.1"/>
    </source>
</evidence>
<dbReference type="InterPro" id="IPR047655">
    <property type="entry name" value="Transpos_IS630-like"/>
</dbReference>
<proteinExistence type="predicted"/>
<dbReference type="InterPro" id="IPR038717">
    <property type="entry name" value="Tc1-like_DDE_dom"/>
</dbReference>
<dbReference type="Gene3D" id="3.30.420.10">
    <property type="entry name" value="Ribonuclease H-like superfamily/Ribonuclease H"/>
    <property type="match status" value="1"/>
</dbReference>
<sequence length="195" mass="23450">MRNKKKRIESLYSHPPQDGRVICVDEFGPLEVRPYPGKDWRKEKKPKRLPADYTRKHGVRHLFAAYDLKSDKLYGHNRRQKTSRDFLLFLQVLRHRYHRSERLYIVLDNFSIHKTTKVREFAIENNIELVFTPTYSSWLNRIECHFAPLRSFVLSGSNYLNHDELADAIQKYLRWRNKNAKSKELLRLQKRVKVA</sequence>
<dbReference type="InterPro" id="IPR012337">
    <property type="entry name" value="RNaseH-like_sf"/>
</dbReference>
<name>A0A1V0URN7_9BACL</name>